<organism evidence="1 2">
    <name type="scientific">Nocardioides iriomotensis</name>
    <dbReference type="NCBI Taxonomy" id="715784"/>
    <lineage>
        <taxon>Bacteria</taxon>
        <taxon>Bacillati</taxon>
        <taxon>Actinomycetota</taxon>
        <taxon>Actinomycetes</taxon>
        <taxon>Propionibacteriales</taxon>
        <taxon>Nocardioidaceae</taxon>
        <taxon>Nocardioides</taxon>
    </lineage>
</organism>
<evidence type="ECO:0000313" key="1">
    <source>
        <dbReference type="EMBL" id="RYU13902.1"/>
    </source>
</evidence>
<dbReference type="SUPFAM" id="SSF54197">
    <property type="entry name" value="HIT-like"/>
    <property type="match status" value="1"/>
</dbReference>
<evidence type="ECO:0000313" key="2">
    <source>
        <dbReference type="Proteomes" id="UP000291189"/>
    </source>
</evidence>
<comment type="caution">
    <text evidence="1">The sequence shown here is derived from an EMBL/GenBank/DDBJ whole genome shotgun (WGS) entry which is preliminary data.</text>
</comment>
<dbReference type="RefSeq" id="WP_129985976.1">
    <property type="nucleotide sequence ID" value="NZ_SDPU01000013.1"/>
</dbReference>
<dbReference type="Proteomes" id="UP000291189">
    <property type="component" value="Unassembled WGS sequence"/>
</dbReference>
<dbReference type="EMBL" id="SDPU01000013">
    <property type="protein sequence ID" value="RYU13902.1"/>
    <property type="molecule type" value="Genomic_DNA"/>
</dbReference>
<protein>
    <submittedName>
        <fullName evidence="1">Uncharacterized protein</fullName>
    </submittedName>
</protein>
<dbReference type="InterPro" id="IPR036265">
    <property type="entry name" value="HIT-like_sf"/>
</dbReference>
<proteinExistence type="predicted"/>
<dbReference type="OrthoDB" id="3867598at2"/>
<reference evidence="1 2" key="1">
    <citation type="submission" date="2019-01" db="EMBL/GenBank/DDBJ databases">
        <title>Nocardioides guangzhouensis sp. nov., an actinobacterium isolated from soil.</title>
        <authorList>
            <person name="Fu Y."/>
            <person name="Cai Y."/>
            <person name="Lin Z."/>
            <person name="Chen P."/>
        </authorList>
    </citation>
    <scope>NUCLEOTIDE SEQUENCE [LARGE SCALE GENOMIC DNA]</scope>
    <source>
        <strain evidence="1 2">NBRC 105384</strain>
    </source>
</reference>
<name>A0A4Q5J5H8_9ACTN</name>
<dbReference type="AlphaFoldDB" id="A0A4Q5J5H8"/>
<gene>
    <name evidence="1" type="ORF">ETU37_05090</name>
</gene>
<accession>A0A4Q5J5H8</accession>
<dbReference type="Gene3D" id="3.30.428.10">
    <property type="entry name" value="HIT-like"/>
    <property type="match status" value="1"/>
</dbReference>
<sequence>MTDEPQYLTHPATSRWHDGVTIGERYATDMVVAHPMVPVEELRMEPLAPMLVPEEPRSGVLDPSECWHCPARGREHWIWADEHWHVVGAHDSGLPWIGGLAPNAHLRLDELGPDEVTTMGVVIKRLAGAVQSLDGVARTHFARWGDGSAHFHLAFAARPLGMMQARGWMLELWDDVLPRTDAGLLADHNRQVAAAMAAMSGEALV</sequence>
<keyword evidence="2" id="KW-1185">Reference proteome</keyword>